<dbReference type="Proteomes" id="UP000199602">
    <property type="component" value="Unassembled WGS sequence"/>
</dbReference>
<reference evidence="1 2" key="1">
    <citation type="submission" date="2016-10" db="EMBL/GenBank/DDBJ databases">
        <authorList>
            <person name="de Groot N.N."/>
        </authorList>
    </citation>
    <scope>NUCLEOTIDE SEQUENCE [LARGE SCALE GENOMIC DNA]</scope>
    <source>
        <strain evidence="1 2">DSM 15269</strain>
    </source>
</reference>
<accession>A0A1H0DBN0</accession>
<gene>
    <name evidence="1" type="ORF">SAMN04488516_104111</name>
</gene>
<sequence length="170" mass="19877">MDLSNVNKLLGEEFLTWLWFKSENQSGLMEINNEAFAVYFSGRVVVEGGEGESLEKTVCSGEMSELAEAKQGLRLGKKVTQAKLKFEQDNLSWQLSVKAEDFSFSGFKTPKIEMKLEEDESDEGRFLEKMYLVEKCVHFFFSLFKQFVELRFSPAWEEEQRKIREWIVRN</sequence>
<evidence type="ECO:0000313" key="2">
    <source>
        <dbReference type="Proteomes" id="UP000199602"/>
    </source>
</evidence>
<evidence type="ECO:0000313" key="1">
    <source>
        <dbReference type="EMBL" id="SDN67580.1"/>
    </source>
</evidence>
<proteinExistence type="predicted"/>
<dbReference type="OrthoDB" id="5470789at2"/>
<keyword evidence="2" id="KW-1185">Reference proteome</keyword>
<dbReference type="STRING" id="206665.SAMN04488516_104111"/>
<protein>
    <submittedName>
        <fullName evidence="1">Uncharacterized protein</fullName>
    </submittedName>
</protein>
<name>A0A1H0DBN0_9BACT</name>
<dbReference type="RefSeq" id="WP_092064900.1">
    <property type="nucleotide sequence ID" value="NZ_FNIN01000004.1"/>
</dbReference>
<dbReference type="AlphaFoldDB" id="A0A1H0DBN0"/>
<dbReference type="EMBL" id="FNIN01000004">
    <property type="protein sequence ID" value="SDN67580.1"/>
    <property type="molecule type" value="Genomic_DNA"/>
</dbReference>
<organism evidence="1 2">
    <name type="scientific">Desulfonauticus submarinus</name>
    <dbReference type="NCBI Taxonomy" id="206665"/>
    <lineage>
        <taxon>Bacteria</taxon>
        <taxon>Pseudomonadati</taxon>
        <taxon>Thermodesulfobacteriota</taxon>
        <taxon>Desulfovibrionia</taxon>
        <taxon>Desulfovibrionales</taxon>
        <taxon>Desulfonauticaceae</taxon>
        <taxon>Desulfonauticus</taxon>
    </lineage>
</organism>